<dbReference type="GO" id="GO:0042593">
    <property type="term" value="P:glucose homeostasis"/>
    <property type="evidence" value="ECO:0007669"/>
    <property type="project" value="TreeGrafter"/>
</dbReference>
<organism evidence="4 5">
    <name type="scientific">Climacteris rufus</name>
    <name type="common">rufous treecreeper</name>
    <dbReference type="NCBI Taxonomy" id="47695"/>
    <lineage>
        <taxon>Eukaryota</taxon>
        <taxon>Metazoa</taxon>
        <taxon>Chordata</taxon>
        <taxon>Craniata</taxon>
        <taxon>Vertebrata</taxon>
        <taxon>Euteleostomi</taxon>
        <taxon>Archelosauria</taxon>
        <taxon>Archosauria</taxon>
        <taxon>Dinosauria</taxon>
        <taxon>Saurischia</taxon>
        <taxon>Theropoda</taxon>
        <taxon>Coelurosauria</taxon>
        <taxon>Aves</taxon>
        <taxon>Neognathae</taxon>
        <taxon>Neoaves</taxon>
        <taxon>Telluraves</taxon>
        <taxon>Australaves</taxon>
        <taxon>Passeriformes</taxon>
        <taxon>Climacteridae</taxon>
        <taxon>Climacteris</taxon>
    </lineage>
</organism>
<sequence length="381" mass="42872">FSFRFQRNVLDLSLQWRFARLPNNAKLEMVPVSKRAGVGTTVRIALQLDNGSRLQDTFLCQQTLWELLNHFAKIRELMEQHGELSPVCIYMRDEISGKDALEKTTLKSLGLTGGSAIVRVVMKKCSTSGGEEAVGATVPCGEPTVKPGSMEEVVDVPLPRANVFPKDLDHRDVAISLNSCTQKQDSIKESDATLDELWLSPEPGSTPFVPFFGDGEHLRDSPLVAPSSKLPTAFSSPGGPSKPKKSKNSQELQKEQEQLVEREPLVCHLDLLEQLPDGPEELPDEFFEITVDDVRKRLAQLQSERQVPFLLKRLEEAPLMTKSLRESQLKEKLERYPKVVLRVHFPDRHVLQGFFHPSETVGILRDFVRSHLADAELPFYL</sequence>
<comment type="caution">
    <text evidence="4">The sequence shown here is derived from an EMBL/GenBank/DDBJ whole genome shotgun (WGS) entry which is preliminary data.</text>
</comment>
<feature type="domain" description="TUG ubiquitin-like" evidence="3">
    <location>
        <begin position="3"/>
        <end position="29"/>
    </location>
</feature>
<feature type="non-terminal residue" evidence="4">
    <location>
        <position position="381"/>
    </location>
</feature>
<proteinExistence type="predicted"/>
<evidence type="ECO:0000313" key="4">
    <source>
        <dbReference type="EMBL" id="NWW81952.1"/>
    </source>
</evidence>
<dbReference type="GO" id="GO:0005634">
    <property type="term" value="C:nucleus"/>
    <property type="evidence" value="ECO:0007669"/>
    <property type="project" value="TreeGrafter"/>
</dbReference>
<dbReference type="PANTHER" id="PTHR46467">
    <property type="entry name" value="TETHER CONTAINING UBX DOMAIN FOR GLUT4"/>
    <property type="match status" value="1"/>
</dbReference>
<dbReference type="GO" id="GO:0005737">
    <property type="term" value="C:cytoplasm"/>
    <property type="evidence" value="ECO:0007669"/>
    <property type="project" value="TreeGrafter"/>
</dbReference>
<dbReference type="Proteomes" id="UP000580879">
    <property type="component" value="Unassembled WGS sequence"/>
</dbReference>
<feature type="region of interest" description="Disordered" evidence="1">
    <location>
        <begin position="220"/>
        <end position="257"/>
    </location>
</feature>
<dbReference type="GO" id="GO:0012506">
    <property type="term" value="C:vesicle membrane"/>
    <property type="evidence" value="ECO:0007669"/>
    <property type="project" value="TreeGrafter"/>
</dbReference>
<dbReference type="InterPro" id="IPR021569">
    <property type="entry name" value="TUG-UBL1"/>
</dbReference>
<dbReference type="AlphaFoldDB" id="A0A7K6R7E5"/>
<evidence type="ECO:0000313" key="5">
    <source>
        <dbReference type="Proteomes" id="UP000580879"/>
    </source>
</evidence>
<dbReference type="GO" id="GO:0006886">
    <property type="term" value="P:intracellular protein transport"/>
    <property type="evidence" value="ECO:0007669"/>
    <property type="project" value="TreeGrafter"/>
</dbReference>
<keyword evidence="5" id="KW-1185">Reference proteome</keyword>
<evidence type="ECO:0000259" key="2">
    <source>
        <dbReference type="Pfam" id="PF00789"/>
    </source>
</evidence>
<feature type="non-terminal residue" evidence="4">
    <location>
        <position position="1"/>
    </location>
</feature>
<dbReference type="InterPro" id="IPR029071">
    <property type="entry name" value="Ubiquitin-like_domsf"/>
</dbReference>
<dbReference type="PANTHER" id="PTHR46467:SF1">
    <property type="entry name" value="TETHER CONTAINING UBX DOMAIN FOR GLUT4"/>
    <property type="match status" value="1"/>
</dbReference>
<dbReference type="Gene3D" id="3.10.20.90">
    <property type="entry name" value="Phosphatidylinositol 3-kinase Catalytic Subunit, Chain A, domain 1"/>
    <property type="match status" value="2"/>
</dbReference>
<dbReference type="EMBL" id="VZRZ01007930">
    <property type="protein sequence ID" value="NWW81952.1"/>
    <property type="molecule type" value="Genomic_DNA"/>
</dbReference>
<name>A0A7K6R7E5_9PASS</name>
<evidence type="ECO:0000256" key="1">
    <source>
        <dbReference type="SAM" id="MobiDB-lite"/>
    </source>
</evidence>
<dbReference type="SUPFAM" id="SSF54236">
    <property type="entry name" value="Ubiquitin-like"/>
    <property type="match status" value="2"/>
</dbReference>
<dbReference type="InterPro" id="IPR059238">
    <property type="entry name" value="UBX1_UBXN9"/>
</dbReference>
<dbReference type="Pfam" id="PF11470">
    <property type="entry name" value="TUG-UBL1"/>
    <property type="match status" value="1"/>
</dbReference>
<gene>
    <name evidence="4" type="primary">Aspscr1</name>
    <name evidence="4" type="ORF">CLIRUF_R01952</name>
</gene>
<evidence type="ECO:0000259" key="3">
    <source>
        <dbReference type="Pfam" id="PF11470"/>
    </source>
</evidence>
<protein>
    <submittedName>
        <fullName evidence="4">ASPC1 protein</fullName>
    </submittedName>
</protein>
<dbReference type="Pfam" id="PF00789">
    <property type="entry name" value="UBX"/>
    <property type="match status" value="1"/>
</dbReference>
<accession>A0A7K6R7E5</accession>
<feature type="domain" description="UBX" evidence="2">
    <location>
        <begin position="335"/>
        <end position="381"/>
    </location>
</feature>
<reference evidence="4 5" key="1">
    <citation type="submission" date="2019-09" db="EMBL/GenBank/DDBJ databases">
        <title>Bird 10,000 Genomes (B10K) Project - Family phase.</title>
        <authorList>
            <person name="Zhang G."/>
        </authorList>
    </citation>
    <scope>NUCLEOTIDE SEQUENCE [LARGE SCALE GENOMIC DNA]</scope>
    <source>
        <strain evidence="4">B10K-DU-029-53</strain>
    </source>
</reference>
<dbReference type="InterPro" id="IPR001012">
    <property type="entry name" value="UBX_dom"/>
</dbReference>
<dbReference type="CDD" id="cd17075">
    <property type="entry name" value="UBX1_UBXN9"/>
    <property type="match status" value="1"/>
</dbReference>
<dbReference type="OrthoDB" id="440781at2759"/>